<proteinExistence type="predicted"/>
<sequence>MTVKWKREDGEIARLVPKKGVKGIFNKQIVLSPNERAILVQNGYVQDTVNEGKISVGGLFNLGSIGKDTD</sequence>
<comment type="caution">
    <text evidence="1">The sequence shown here is derived from an EMBL/GenBank/DDBJ whole genome shotgun (WGS) entry which is preliminary data.</text>
</comment>
<evidence type="ECO:0000313" key="1">
    <source>
        <dbReference type="EMBL" id="RQD88918.1"/>
    </source>
</evidence>
<evidence type="ECO:0000313" key="2">
    <source>
        <dbReference type="Proteomes" id="UP000284763"/>
    </source>
</evidence>
<protein>
    <submittedName>
        <fullName evidence="1">Uncharacterized protein</fullName>
    </submittedName>
</protein>
<gene>
    <name evidence="1" type="ORF">D5R95_02630</name>
</gene>
<dbReference type="AlphaFoldDB" id="A0A3R7XVC0"/>
<feature type="non-terminal residue" evidence="1">
    <location>
        <position position="70"/>
    </location>
</feature>
<accession>A0A3R7XVC0</accession>
<name>A0A3R7XVC0_9EURY</name>
<reference evidence="1 2" key="1">
    <citation type="submission" date="2018-08" db="EMBL/GenBank/DDBJ databases">
        <title>The metabolism and importance of syntrophic acetate oxidation coupled to methane or sulfide production in haloalkaline environments.</title>
        <authorList>
            <person name="Timmers P.H.A."/>
            <person name="Vavourakis C.D."/>
            <person name="Sorokin D.Y."/>
            <person name="Sinninghe Damste J.S."/>
            <person name="Muyzer G."/>
            <person name="Stams A.J.M."/>
            <person name="Plugge C.M."/>
        </authorList>
    </citation>
    <scope>NUCLEOTIDE SEQUENCE [LARGE SCALE GENOMIC DNA]</scope>
    <source>
        <strain evidence="1">MSAO_Arc3</strain>
    </source>
</reference>
<dbReference type="EMBL" id="QZAB01000175">
    <property type="protein sequence ID" value="RQD88918.1"/>
    <property type="molecule type" value="Genomic_DNA"/>
</dbReference>
<organism evidence="1 2">
    <name type="scientific">Methanosalsum natronophilum</name>
    <dbReference type="NCBI Taxonomy" id="768733"/>
    <lineage>
        <taxon>Archaea</taxon>
        <taxon>Methanobacteriati</taxon>
        <taxon>Methanobacteriota</taxon>
        <taxon>Stenosarchaea group</taxon>
        <taxon>Methanomicrobia</taxon>
        <taxon>Methanosarcinales</taxon>
        <taxon>Methanosarcinaceae</taxon>
        <taxon>Methanosalsum</taxon>
    </lineage>
</organism>
<dbReference type="Proteomes" id="UP000284763">
    <property type="component" value="Unassembled WGS sequence"/>
</dbReference>